<proteinExistence type="predicted"/>
<name>A0A7J7TFK7_RHIFE</name>
<evidence type="ECO:0000313" key="2">
    <source>
        <dbReference type="Proteomes" id="UP000585614"/>
    </source>
</evidence>
<dbReference type="Proteomes" id="UP000585614">
    <property type="component" value="Unassembled WGS sequence"/>
</dbReference>
<protein>
    <submittedName>
        <fullName evidence="1">Neurofibromin 1</fullName>
    </submittedName>
</protein>
<gene>
    <name evidence="1" type="ORF">mRhiFer1_011790</name>
</gene>
<dbReference type="AlphaFoldDB" id="A0A7J7TFK7"/>
<reference evidence="1 2" key="1">
    <citation type="journal article" date="2020" name="Nature">
        <title>Six reference-quality genomes reveal evolution of bat adaptations.</title>
        <authorList>
            <person name="Jebb D."/>
            <person name="Huang Z."/>
            <person name="Pippel M."/>
            <person name="Hughes G.M."/>
            <person name="Lavrichenko K."/>
            <person name="Devanna P."/>
            <person name="Winkler S."/>
            <person name="Jermiin L.S."/>
            <person name="Skirmuntt E.C."/>
            <person name="Katzourakis A."/>
            <person name="Burkitt-Gray L."/>
            <person name="Ray D.A."/>
            <person name="Sullivan K.A.M."/>
            <person name="Roscito J.G."/>
            <person name="Kirilenko B.M."/>
            <person name="Davalos L.M."/>
            <person name="Corthals A.P."/>
            <person name="Power M.L."/>
            <person name="Jones G."/>
            <person name="Ransome R.D."/>
            <person name="Dechmann D.K.N."/>
            <person name="Locatelli A.G."/>
            <person name="Puechmaille S.J."/>
            <person name="Fedrigo O."/>
            <person name="Jarvis E.D."/>
            <person name="Hiller M."/>
            <person name="Vernes S.C."/>
            <person name="Myers E.W."/>
            <person name="Teeling E.C."/>
        </authorList>
    </citation>
    <scope>NUCLEOTIDE SEQUENCE [LARGE SCALE GENOMIC DNA]</scope>
    <source>
        <strain evidence="1">MRhiFer1</strain>
        <tissue evidence="1">Lung</tissue>
    </source>
</reference>
<dbReference type="EMBL" id="JACAGC010000020">
    <property type="protein sequence ID" value="KAF6299230.1"/>
    <property type="molecule type" value="Genomic_DNA"/>
</dbReference>
<sequence>MLSSAPPRNSPLSFEVCATVYTRQLATPY</sequence>
<organism evidence="1 2">
    <name type="scientific">Rhinolophus ferrumequinum</name>
    <name type="common">Greater horseshoe bat</name>
    <dbReference type="NCBI Taxonomy" id="59479"/>
    <lineage>
        <taxon>Eukaryota</taxon>
        <taxon>Metazoa</taxon>
        <taxon>Chordata</taxon>
        <taxon>Craniata</taxon>
        <taxon>Vertebrata</taxon>
        <taxon>Euteleostomi</taxon>
        <taxon>Mammalia</taxon>
        <taxon>Eutheria</taxon>
        <taxon>Laurasiatheria</taxon>
        <taxon>Chiroptera</taxon>
        <taxon>Yinpterochiroptera</taxon>
        <taxon>Rhinolophoidea</taxon>
        <taxon>Rhinolophidae</taxon>
        <taxon>Rhinolophinae</taxon>
        <taxon>Rhinolophus</taxon>
    </lineage>
</organism>
<accession>A0A7J7TFK7</accession>
<evidence type="ECO:0000313" key="1">
    <source>
        <dbReference type="EMBL" id="KAF6299230.1"/>
    </source>
</evidence>
<comment type="caution">
    <text evidence="1">The sequence shown here is derived from an EMBL/GenBank/DDBJ whole genome shotgun (WGS) entry which is preliminary data.</text>
</comment>